<sequence>MTGAAFASPSFVAPAVWQKRSSTIPAGVTRDLRVILPDSDCGATGAGPVVTLQFALPDGRSGTAEVPAGDPIGSLARIAAEDCAGQAVSGVTALQGAALSVEGSGADSVAHLTVVSSPSGAQTAVELVRVDSTVLLESAAGGAWPLGLRIAGTDASTSFDLAIVPNRCDPHAVAEDKVGTRLPIVAIDAEGIERHFPLELADGIKDRLLQYVAATCGFGG</sequence>
<gene>
    <name evidence="1" type="ORF">GCM10025866_08860</name>
</gene>
<name>A0ABN6XJ97_9MICO</name>
<organism evidence="1 2">
    <name type="scientific">Naasia aerilata</name>
    <dbReference type="NCBI Taxonomy" id="1162966"/>
    <lineage>
        <taxon>Bacteria</taxon>
        <taxon>Bacillati</taxon>
        <taxon>Actinomycetota</taxon>
        <taxon>Actinomycetes</taxon>
        <taxon>Micrococcales</taxon>
        <taxon>Microbacteriaceae</taxon>
        <taxon>Naasia</taxon>
    </lineage>
</organism>
<proteinExistence type="predicted"/>
<dbReference type="RefSeq" id="WP_286278368.1">
    <property type="nucleotide sequence ID" value="NZ_AP027731.1"/>
</dbReference>
<accession>A0ABN6XJ97</accession>
<dbReference type="Proteomes" id="UP001321498">
    <property type="component" value="Chromosome"/>
</dbReference>
<dbReference type="EMBL" id="AP027731">
    <property type="protein sequence ID" value="BDZ44977.1"/>
    <property type="molecule type" value="Genomic_DNA"/>
</dbReference>
<keyword evidence="2" id="KW-1185">Reference proteome</keyword>
<evidence type="ECO:0000313" key="1">
    <source>
        <dbReference type="EMBL" id="BDZ44977.1"/>
    </source>
</evidence>
<protein>
    <submittedName>
        <fullName evidence="1">Uncharacterized protein</fullName>
    </submittedName>
</protein>
<evidence type="ECO:0000313" key="2">
    <source>
        <dbReference type="Proteomes" id="UP001321498"/>
    </source>
</evidence>
<reference evidence="2" key="1">
    <citation type="journal article" date="2019" name="Int. J. Syst. Evol. Microbiol.">
        <title>The Global Catalogue of Microorganisms (GCM) 10K type strain sequencing project: providing services to taxonomists for standard genome sequencing and annotation.</title>
        <authorList>
            <consortium name="The Broad Institute Genomics Platform"/>
            <consortium name="The Broad Institute Genome Sequencing Center for Infectious Disease"/>
            <person name="Wu L."/>
            <person name="Ma J."/>
        </authorList>
    </citation>
    <scope>NUCLEOTIDE SEQUENCE [LARGE SCALE GENOMIC DNA]</scope>
    <source>
        <strain evidence="2">NBRC 108725</strain>
    </source>
</reference>